<evidence type="ECO:0000313" key="1">
    <source>
        <dbReference type="EMBL" id="AIG64331.1"/>
    </source>
</evidence>
<accession>A0ABM5QNM3</accession>
<organism evidence="1 2">
    <name type="scientific">Corynebacterium atypicum</name>
    <dbReference type="NCBI Taxonomy" id="191610"/>
    <lineage>
        <taxon>Bacteria</taxon>
        <taxon>Bacillati</taxon>
        <taxon>Actinomycetota</taxon>
        <taxon>Actinomycetes</taxon>
        <taxon>Mycobacteriales</taxon>
        <taxon>Corynebacteriaceae</taxon>
        <taxon>Corynebacterium</taxon>
    </lineage>
</organism>
<keyword evidence="2" id="KW-1185">Reference proteome</keyword>
<protein>
    <recommendedName>
        <fullName evidence="3">DhaL domain-containing protein</fullName>
    </recommendedName>
</protein>
<reference evidence="1 2" key="1">
    <citation type="submission" date="2014-07" db="EMBL/GenBank/DDBJ databases">
        <title>Complete genome sequence of Corynebacterium atypicum DSM 44849: identifiction of the mycolic acid biosynthesis genes.</title>
        <authorList>
            <person name="Tippelt A."/>
            <person name="Mollmann S."/>
            <person name="Albersmeier A."/>
            <person name="Jaenicke S."/>
            <person name="Ruckert C."/>
            <person name="Tauch A."/>
        </authorList>
    </citation>
    <scope>NUCLEOTIDE SEQUENCE [LARGE SCALE GENOMIC DNA]</scope>
    <source>
        <strain evidence="1 2">R2070</strain>
    </source>
</reference>
<proteinExistence type="predicted"/>
<evidence type="ECO:0000313" key="2">
    <source>
        <dbReference type="Proteomes" id="UP000028504"/>
    </source>
</evidence>
<gene>
    <name evidence="1" type="ORF">CATYP_06615</name>
</gene>
<dbReference type="EMBL" id="CP008944">
    <property type="protein sequence ID" value="AIG64331.1"/>
    <property type="molecule type" value="Genomic_DNA"/>
</dbReference>
<sequence length="187" mass="19649">MTAKKPSRPIEILFNSLNSILDFQGGNMLQFNLKSIDSTSESISTLAEDLKSAMSLARQRLINGSFSAVSGLDQLGRGHGLILDGGSGSAASALESLGELVSWCQQTLNLHTAALTTQDMAHRVGLITQTPNESDVFTAPGRPSGRFDGLDPINAVVGAAVSVDQLAGFLPPPASTRSSRPNRRGCL</sequence>
<evidence type="ECO:0008006" key="3">
    <source>
        <dbReference type="Google" id="ProtNLM"/>
    </source>
</evidence>
<name>A0ABM5QNM3_9CORY</name>
<dbReference type="Proteomes" id="UP000028504">
    <property type="component" value="Chromosome"/>
</dbReference>